<dbReference type="InterPro" id="IPR037914">
    <property type="entry name" value="SpoVT-AbrB_sf"/>
</dbReference>
<dbReference type="Pfam" id="PF04014">
    <property type="entry name" value="MazE_antitoxin"/>
    <property type="match status" value="1"/>
</dbReference>
<dbReference type="Gene3D" id="2.10.260.10">
    <property type="match status" value="1"/>
</dbReference>
<sequence>METAKVFWSGRSQAVRLPKEFRFDGNEVRIRRHGAAVILEPIPTDWAWLDALTGPVDADFRQSATEQPAPQERPELDELFR</sequence>
<dbReference type="Proteomes" id="UP000321201">
    <property type="component" value="Unassembled WGS sequence"/>
</dbReference>
<gene>
    <name evidence="5" type="ORF">FR698_11925</name>
</gene>
<dbReference type="PANTHER" id="PTHR37550">
    <property type="entry name" value="ANTITOXIN VAPB1"/>
    <property type="match status" value="1"/>
</dbReference>
<dbReference type="GO" id="GO:0003677">
    <property type="term" value="F:DNA binding"/>
    <property type="evidence" value="ECO:0007669"/>
    <property type="project" value="UniProtKB-UniRule"/>
</dbReference>
<comment type="similarity">
    <text evidence="1">Belongs to the VapB family.</text>
</comment>
<feature type="domain" description="SpoVT-AbrB" evidence="4">
    <location>
        <begin position="4"/>
        <end position="44"/>
    </location>
</feature>
<dbReference type="InParanoid" id="A0A5C7EG55"/>
<accession>A0A5C7EG55</accession>
<keyword evidence="6" id="KW-1185">Reference proteome</keyword>
<proteinExistence type="inferred from homology"/>
<dbReference type="EMBL" id="VPFL01000016">
    <property type="protein sequence ID" value="TXF11212.1"/>
    <property type="molecule type" value="Genomic_DNA"/>
</dbReference>
<feature type="region of interest" description="Disordered" evidence="3">
    <location>
        <begin position="59"/>
        <end position="81"/>
    </location>
</feature>
<dbReference type="OrthoDB" id="9810009at2"/>
<dbReference type="InterPro" id="IPR007159">
    <property type="entry name" value="SpoVT-AbrB_dom"/>
</dbReference>
<evidence type="ECO:0000259" key="4">
    <source>
        <dbReference type="PROSITE" id="PS51740"/>
    </source>
</evidence>
<keyword evidence="2" id="KW-0238">DNA-binding</keyword>
<evidence type="ECO:0000313" key="6">
    <source>
        <dbReference type="Proteomes" id="UP000321201"/>
    </source>
</evidence>
<dbReference type="PANTHER" id="PTHR37550:SF3">
    <property type="entry name" value="ANTITOXIN VAPB1"/>
    <property type="match status" value="1"/>
</dbReference>
<dbReference type="AlphaFoldDB" id="A0A5C7EG55"/>
<feature type="compositionally biased region" description="Basic and acidic residues" evidence="3">
    <location>
        <begin position="72"/>
        <end position="81"/>
    </location>
</feature>
<dbReference type="PROSITE" id="PS51740">
    <property type="entry name" value="SPOVT_ABRB"/>
    <property type="match status" value="1"/>
</dbReference>
<evidence type="ECO:0000256" key="3">
    <source>
        <dbReference type="SAM" id="MobiDB-lite"/>
    </source>
</evidence>
<reference evidence="5 6" key="1">
    <citation type="submission" date="2019-08" db="EMBL/GenBank/DDBJ databases">
        <title>Pelomicrobium methylotrophicum gen. nov., sp. nov. a moderately thermophilic, facultatively anaerobic, lithoautotrophic and methylotrophic bacterium isolated from a terrestrial mud volcano.</title>
        <authorList>
            <person name="Slobodkina G.B."/>
            <person name="Merkel A.Y."/>
            <person name="Slobodkin A.I."/>
        </authorList>
    </citation>
    <scope>NUCLEOTIDE SEQUENCE [LARGE SCALE GENOMIC DNA]</scope>
    <source>
        <strain evidence="5 6">SM250</strain>
    </source>
</reference>
<dbReference type="InterPro" id="IPR047976">
    <property type="entry name" value="Anti_VapB2-like"/>
</dbReference>
<evidence type="ECO:0000256" key="2">
    <source>
        <dbReference type="PROSITE-ProRule" id="PRU01076"/>
    </source>
</evidence>
<dbReference type="InterPro" id="IPR051734">
    <property type="entry name" value="VapB_TA_antitoxins"/>
</dbReference>
<evidence type="ECO:0000313" key="5">
    <source>
        <dbReference type="EMBL" id="TXF11212.1"/>
    </source>
</evidence>
<dbReference type="SUPFAM" id="SSF89447">
    <property type="entry name" value="AbrB/MazE/MraZ-like"/>
    <property type="match status" value="1"/>
</dbReference>
<dbReference type="SMART" id="SM00966">
    <property type="entry name" value="SpoVT_AbrB"/>
    <property type="match status" value="1"/>
</dbReference>
<protein>
    <submittedName>
        <fullName evidence="5">Antitoxin</fullName>
    </submittedName>
</protein>
<dbReference type="NCBIfam" id="NF040493">
    <property type="entry name" value="TA_anti_VapB"/>
    <property type="match status" value="1"/>
</dbReference>
<evidence type="ECO:0000256" key="1">
    <source>
        <dbReference type="ARBA" id="ARBA00007924"/>
    </source>
</evidence>
<name>A0A5C7EG55_9PROT</name>
<organism evidence="5 6">
    <name type="scientific">Pelomicrobium methylotrophicum</name>
    <dbReference type="NCBI Taxonomy" id="2602750"/>
    <lineage>
        <taxon>Bacteria</taxon>
        <taxon>Pseudomonadati</taxon>
        <taxon>Pseudomonadota</taxon>
        <taxon>Hydrogenophilia</taxon>
        <taxon>Hydrogenophilia incertae sedis</taxon>
        <taxon>Pelomicrobium</taxon>
    </lineage>
</organism>
<dbReference type="RefSeq" id="WP_147800423.1">
    <property type="nucleotide sequence ID" value="NZ_VPFL01000016.1"/>
</dbReference>
<comment type="caution">
    <text evidence="5">The sequence shown here is derived from an EMBL/GenBank/DDBJ whole genome shotgun (WGS) entry which is preliminary data.</text>
</comment>